<dbReference type="AlphaFoldDB" id="A0AAE0HCQ5"/>
<dbReference type="Pfam" id="PF07859">
    <property type="entry name" value="Abhydrolase_3"/>
    <property type="match status" value="1"/>
</dbReference>
<feature type="region of interest" description="Disordered" evidence="2">
    <location>
        <begin position="150"/>
        <end position="296"/>
    </location>
</feature>
<evidence type="ECO:0000313" key="4">
    <source>
        <dbReference type="EMBL" id="KAK3294144.1"/>
    </source>
</evidence>
<protein>
    <recommendedName>
        <fullName evidence="3">Alpha/beta hydrolase fold-3 domain-containing protein</fullName>
    </recommendedName>
</protein>
<dbReference type="GeneID" id="87842619"/>
<feature type="compositionally biased region" description="Polar residues" evidence="2">
    <location>
        <begin position="82"/>
        <end position="100"/>
    </location>
</feature>
<feature type="region of interest" description="Disordered" evidence="2">
    <location>
        <begin position="339"/>
        <end position="363"/>
    </location>
</feature>
<feature type="compositionally biased region" description="Basic and acidic residues" evidence="2">
    <location>
        <begin position="101"/>
        <end position="112"/>
    </location>
</feature>
<evidence type="ECO:0000259" key="3">
    <source>
        <dbReference type="Pfam" id="PF07859"/>
    </source>
</evidence>
<feature type="region of interest" description="Disordered" evidence="2">
    <location>
        <begin position="459"/>
        <end position="489"/>
    </location>
</feature>
<dbReference type="Proteomes" id="UP001278766">
    <property type="component" value="Unassembled WGS sequence"/>
</dbReference>
<proteinExistence type="predicted"/>
<feature type="region of interest" description="Disordered" evidence="2">
    <location>
        <begin position="60"/>
        <end position="134"/>
    </location>
</feature>
<comment type="caution">
    <text evidence="4">The sequence shown here is derived from an EMBL/GenBank/DDBJ whole genome shotgun (WGS) entry which is preliminary data.</text>
</comment>
<dbReference type="InterPro" id="IPR050300">
    <property type="entry name" value="GDXG_lipolytic_enzyme"/>
</dbReference>
<dbReference type="EMBL" id="JAUEPN010000005">
    <property type="protein sequence ID" value="KAK3294144.1"/>
    <property type="molecule type" value="Genomic_DNA"/>
</dbReference>
<reference evidence="4" key="2">
    <citation type="submission" date="2023-06" db="EMBL/GenBank/DDBJ databases">
        <authorList>
            <consortium name="Lawrence Berkeley National Laboratory"/>
            <person name="Haridas S."/>
            <person name="Hensen N."/>
            <person name="Bonometti L."/>
            <person name="Westerberg I."/>
            <person name="Brannstrom I.O."/>
            <person name="Guillou S."/>
            <person name="Cros-Aarteil S."/>
            <person name="Calhoun S."/>
            <person name="Kuo A."/>
            <person name="Mondo S."/>
            <person name="Pangilinan J."/>
            <person name="Riley R."/>
            <person name="Labutti K."/>
            <person name="Andreopoulos B."/>
            <person name="Lipzen A."/>
            <person name="Chen C."/>
            <person name="Yanf M."/>
            <person name="Daum C."/>
            <person name="Ng V."/>
            <person name="Clum A."/>
            <person name="Steindorff A."/>
            <person name="Ohm R."/>
            <person name="Martin F."/>
            <person name="Silar P."/>
            <person name="Natvig D."/>
            <person name="Lalanne C."/>
            <person name="Gautier V."/>
            <person name="Ament-Velasquez S.L."/>
            <person name="Kruys A."/>
            <person name="Hutchinson M.I."/>
            <person name="Powell A.J."/>
            <person name="Barry K."/>
            <person name="Miller A.N."/>
            <person name="Grigoriev I.V."/>
            <person name="Debuchy R."/>
            <person name="Gladieux P."/>
            <person name="Thoren M.H."/>
            <person name="Johannesson H."/>
        </authorList>
    </citation>
    <scope>NUCLEOTIDE SEQUENCE</scope>
    <source>
        <strain evidence="4">CBS 168.71</strain>
    </source>
</reference>
<feature type="compositionally biased region" description="Pro residues" evidence="2">
    <location>
        <begin position="662"/>
        <end position="683"/>
    </location>
</feature>
<feature type="compositionally biased region" description="Polar residues" evidence="2">
    <location>
        <begin position="244"/>
        <end position="261"/>
    </location>
</feature>
<dbReference type="Gene3D" id="3.40.50.1820">
    <property type="entry name" value="alpha/beta hydrolase"/>
    <property type="match status" value="1"/>
</dbReference>
<gene>
    <name evidence="4" type="ORF">B0H64DRAFT_425088</name>
</gene>
<sequence>MPNYEPTPRRFSTVSVPRSSSRKNSVDATIHPAVGYNSTLHDHPPVDLADALQHLQHVELESEQERGRTRQSGGDNARRTIPSHNGLPTSLSAQRESSASTRERIAVWEARSRSQSKSRSKSRGGDAGSKHRISVVPEVPDLALAFSAFRPQEATPGDGTLATGQFGMESNPDSCTEDGSRPNKGQEEVSTTVVEARPQTPVYHSGETAMPPTPETTPKLSSSTRNIHHRMPTTKKPTEGNEGLSESTAPATPPRKSNPTTMIMPLTPEATPEREGNSLRGRSQARSYPLEAEGPLPSRSVGYMAVYQPETSRSPVRMDDGTVTQLHPRYHLPSDLLYDESPQHNAPQAHTAVSQGPVRQADAPLDQAVPGPEMESRYHNVWRINSYQPDFPLPDRPSNYVDIHTLSQERFEGNPLQQVPRGQLPAEPRNPDGAGLESYPFPRLRESGGRDWVVDIPPSPSTAYFAGDQGIRPPQSPSRSRGREQYTARNEVRRHEWDAPSVIERALHAASVSMIQGLNVPVGVYRGLRDMYYPAPSRPDIVKAYPIRPRLPIRIFFPCHHDLTSPALLPTLLTIHGGAFTVGTPADDDPWNRTFADSYTVLVIALNYAKAPWAAFPAPLLDTEALYHAILNDESLPIDRMRVALAGFDAGANLALALSQLPSPPQPPQPPPQPLPSSTPLQPPTHRHHLHNGHPRLHHPAAPKTGHPPLQAHPPRPARLGPRARLDGARAAAVGRVELHPLRARRGRRAGVARVGGARGPAAARLCGGGGVGLSGHGELGGGVSVGREGCAGRWGEGLGRGGRGGEYEVVVGAGCGAWV</sequence>
<keyword evidence="1" id="KW-0378">Hydrolase</keyword>
<dbReference type="PANTHER" id="PTHR48081">
    <property type="entry name" value="AB HYDROLASE SUPERFAMILY PROTEIN C4A8.06C"/>
    <property type="match status" value="1"/>
</dbReference>
<feature type="domain" description="Alpha/beta hydrolase fold-3" evidence="3">
    <location>
        <begin position="572"/>
        <end position="661"/>
    </location>
</feature>
<evidence type="ECO:0000313" key="5">
    <source>
        <dbReference type="Proteomes" id="UP001278766"/>
    </source>
</evidence>
<feature type="compositionally biased region" description="Basic and acidic residues" evidence="2">
    <location>
        <begin position="178"/>
        <end position="187"/>
    </location>
</feature>
<dbReference type="PANTHER" id="PTHR48081:SF8">
    <property type="entry name" value="ALPHA_BETA HYDROLASE FOLD-3 DOMAIN-CONTAINING PROTEIN-RELATED"/>
    <property type="match status" value="1"/>
</dbReference>
<dbReference type="InterPro" id="IPR029058">
    <property type="entry name" value="AB_hydrolase_fold"/>
</dbReference>
<dbReference type="RefSeq" id="XP_062657658.1">
    <property type="nucleotide sequence ID" value="XM_062805671.1"/>
</dbReference>
<dbReference type="InterPro" id="IPR013094">
    <property type="entry name" value="AB_hydrolase_3"/>
</dbReference>
<keyword evidence="5" id="KW-1185">Reference proteome</keyword>
<evidence type="ECO:0000256" key="2">
    <source>
        <dbReference type="SAM" id="MobiDB-lite"/>
    </source>
</evidence>
<reference evidence="4" key="1">
    <citation type="journal article" date="2023" name="Mol. Phylogenet. Evol.">
        <title>Genome-scale phylogeny and comparative genomics of the fungal order Sordariales.</title>
        <authorList>
            <person name="Hensen N."/>
            <person name="Bonometti L."/>
            <person name="Westerberg I."/>
            <person name="Brannstrom I.O."/>
            <person name="Guillou S."/>
            <person name="Cros-Aarteil S."/>
            <person name="Calhoun S."/>
            <person name="Haridas S."/>
            <person name="Kuo A."/>
            <person name="Mondo S."/>
            <person name="Pangilinan J."/>
            <person name="Riley R."/>
            <person name="LaButti K."/>
            <person name="Andreopoulos B."/>
            <person name="Lipzen A."/>
            <person name="Chen C."/>
            <person name="Yan M."/>
            <person name="Daum C."/>
            <person name="Ng V."/>
            <person name="Clum A."/>
            <person name="Steindorff A."/>
            <person name="Ohm R.A."/>
            <person name="Martin F."/>
            <person name="Silar P."/>
            <person name="Natvig D.O."/>
            <person name="Lalanne C."/>
            <person name="Gautier V."/>
            <person name="Ament-Velasquez S.L."/>
            <person name="Kruys A."/>
            <person name="Hutchinson M.I."/>
            <person name="Powell A.J."/>
            <person name="Barry K."/>
            <person name="Miller A.N."/>
            <person name="Grigoriev I.V."/>
            <person name="Debuchy R."/>
            <person name="Gladieux P."/>
            <person name="Hiltunen Thoren M."/>
            <person name="Johannesson H."/>
        </authorList>
    </citation>
    <scope>NUCLEOTIDE SEQUENCE</scope>
    <source>
        <strain evidence="4">CBS 168.71</strain>
    </source>
</reference>
<feature type="compositionally biased region" description="Basic residues" evidence="2">
    <location>
        <begin position="685"/>
        <end position="701"/>
    </location>
</feature>
<feature type="region of interest" description="Disordered" evidence="2">
    <location>
        <begin position="416"/>
        <end position="442"/>
    </location>
</feature>
<accession>A0AAE0HCQ5</accession>
<feature type="region of interest" description="Disordered" evidence="2">
    <location>
        <begin position="1"/>
        <end position="30"/>
    </location>
</feature>
<feature type="compositionally biased region" description="Polar residues" evidence="2">
    <location>
        <begin position="343"/>
        <end position="354"/>
    </location>
</feature>
<organism evidence="4 5">
    <name type="scientific">Chaetomium fimeti</name>
    <dbReference type="NCBI Taxonomy" id="1854472"/>
    <lineage>
        <taxon>Eukaryota</taxon>
        <taxon>Fungi</taxon>
        <taxon>Dikarya</taxon>
        <taxon>Ascomycota</taxon>
        <taxon>Pezizomycotina</taxon>
        <taxon>Sordariomycetes</taxon>
        <taxon>Sordariomycetidae</taxon>
        <taxon>Sordariales</taxon>
        <taxon>Chaetomiaceae</taxon>
        <taxon>Chaetomium</taxon>
    </lineage>
</organism>
<feature type="compositionally biased region" description="Polar residues" evidence="2">
    <location>
        <begin position="10"/>
        <end position="27"/>
    </location>
</feature>
<feature type="region of interest" description="Disordered" evidence="2">
    <location>
        <begin position="659"/>
        <end position="722"/>
    </location>
</feature>
<name>A0AAE0HCQ5_9PEZI</name>
<dbReference type="SUPFAM" id="SSF53474">
    <property type="entry name" value="alpha/beta-Hydrolases"/>
    <property type="match status" value="1"/>
</dbReference>
<dbReference type="GO" id="GO:0016787">
    <property type="term" value="F:hydrolase activity"/>
    <property type="evidence" value="ECO:0007669"/>
    <property type="project" value="UniProtKB-KW"/>
</dbReference>
<evidence type="ECO:0000256" key="1">
    <source>
        <dbReference type="ARBA" id="ARBA00022801"/>
    </source>
</evidence>